<keyword evidence="4 7" id="KW-0808">Transferase</keyword>
<evidence type="ECO:0000256" key="4">
    <source>
        <dbReference type="ARBA" id="ARBA00022679"/>
    </source>
</evidence>
<feature type="domain" description="Glycosyl transferase family 28 C-terminal" evidence="5">
    <location>
        <begin position="221"/>
        <end position="321"/>
    </location>
</feature>
<dbReference type="EMBL" id="RBAH01000040">
    <property type="protein sequence ID" value="RKN64882.1"/>
    <property type="molecule type" value="Genomic_DNA"/>
</dbReference>
<comment type="similarity">
    <text evidence="2">Belongs to the glycosyltransferase 28 family.</text>
</comment>
<dbReference type="Pfam" id="PF06925">
    <property type="entry name" value="MGDG_synth"/>
    <property type="match status" value="1"/>
</dbReference>
<evidence type="ECO:0000256" key="3">
    <source>
        <dbReference type="ARBA" id="ARBA00022676"/>
    </source>
</evidence>
<dbReference type="InterPro" id="IPR007235">
    <property type="entry name" value="Glyco_trans_28_C"/>
</dbReference>
<proteinExistence type="inferred from homology"/>
<gene>
    <name evidence="7" type="ORF">D7M11_33360</name>
</gene>
<keyword evidence="8" id="KW-1185">Reference proteome</keyword>
<dbReference type="AlphaFoldDB" id="A0A3B0AWF2"/>
<keyword evidence="3" id="KW-0328">Glycosyltransferase</keyword>
<accession>A0A3B0AWF2</accession>
<protein>
    <submittedName>
        <fullName evidence="7">Glycosyltransferase</fullName>
    </submittedName>
</protein>
<dbReference type="GO" id="GO:0009247">
    <property type="term" value="P:glycolipid biosynthetic process"/>
    <property type="evidence" value="ECO:0007669"/>
    <property type="project" value="InterPro"/>
</dbReference>
<dbReference type="SUPFAM" id="SSF53756">
    <property type="entry name" value="UDP-Glycosyltransferase/glycogen phosphorylase"/>
    <property type="match status" value="1"/>
</dbReference>
<dbReference type="InterPro" id="IPR009695">
    <property type="entry name" value="Diacylglyc_glucosyltr_N"/>
</dbReference>
<dbReference type="PANTHER" id="PTHR43025:SF3">
    <property type="entry name" value="MONOGALACTOSYLDIACYLGLYCEROL SYNTHASE 1, CHLOROPLASTIC"/>
    <property type="match status" value="1"/>
</dbReference>
<dbReference type="RefSeq" id="WP_120751605.1">
    <property type="nucleotide sequence ID" value="NZ_RBAH01000040.1"/>
</dbReference>
<dbReference type="Proteomes" id="UP000282311">
    <property type="component" value="Unassembled WGS sequence"/>
</dbReference>
<evidence type="ECO:0000256" key="2">
    <source>
        <dbReference type="ARBA" id="ARBA00006962"/>
    </source>
</evidence>
<dbReference type="GO" id="GO:0016758">
    <property type="term" value="F:hexosyltransferase activity"/>
    <property type="evidence" value="ECO:0007669"/>
    <property type="project" value="InterPro"/>
</dbReference>
<reference evidence="7 8" key="1">
    <citation type="journal article" date="2007" name="Int. J. Syst. Evol. Microbiol.">
        <title>Paenibacillus ginsengarvi sp. nov., isolated from soil from ginseng cultivation.</title>
        <authorList>
            <person name="Yoon M.H."/>
            <person name="Ten L.N."/>
            <person name="Im W.T."/>
        </authorList>
    </citation>
    <scope>NUCLEOTIDE SEQUENCE [LARGE SCALE GENOMIC DNA]</scope>
    <source>
        <strain evidence="7 8">KCTC 13059</strain>
    </source>
</reference>
<evidence type="ECO:0000259" key="6">
    <source>
        <dbReference type="Pfam" id="PF06925"/>
    </source>
</evidence>
<dbReference type="GO" id="GO:0016020">
    <property type="term" value="C:membrane"/>
    <property type="evidence" value="ECO:0007669"/>
    <property type="project" value="UniProtKB-SubCell"/>
</dbReference>
<dbReference type="PANTHER" id="PTHR43025">
    <property type="entry name" value="MONOGALACTOSYLDIACYLGLYCEROL SYNTHASE"/>
    <property type="match status" value="1"/>
</dbReference>
<evidence type="ECO:0000313" key="7">
    <source>
        <dbReference type="EMBL" id="RKN64882.1"/>
    </source>
</evidence>
<dbReference type="OrthoDB" id="9815663at2"/>
<dbReference type="InterPro" id="IPR050519">
    <property type="entry name" value="Glycosyltransf_28_UgtP"/>
</dbReference>
<comment type="subcellular location">
    <subcellularLocation>
        <location evidence="1">Membrane</location>
    </subcellularLocation>
</comment>
<dbReference type="Pfam" id="PF04101">
    <property type="entry name" value="Glyco_tran_28_C"/>
    <property type="match status" value="1"/>
</dbReference>
<comment type="caution">
    <text evidence="7">The sequence shown here is derived from an EMBL/GenBank/DDBJ whole genome shotgun (WGS) entry which is preliminary data.</text>
</comment>
<evidence type="ECO:0000313" key="8">
    <source>
        <dbReference type="Proteomes" id="UP000282311"/>
    </source>
</evidence>
<sequence>MRQRNGAIVILCAGYGDGHVQVSRTLKRKFGELGFGNVRIVDLFREAHPAMDAFSKFLYARSPAWSELGLDYYGWSYYLTRDMKTGGMMSKWLGTFGLHKLTEVLDGDRPLALISTFPFSGVFEHVRRSGIAVPTFTVITDFTLHNRWLSSTPDHFFAATEDLKRAMMERGVPGRRITVTGIPIRDAFYETGEAAEKPTSSGGNVLIMAGAFGVLRDIRSMAARVLELGEASVTIVCGRNEPLKRELEAWFGAERRVAVYGYVERVDELMRYASCMITKAGGVTLAEAIQIGIPTLIYKPFSGQEKENAIYLEQQGFARITYNMNQLADQVNLMLERGRMGWPRTNIRPPGKAAGDIADRVIRSIGASIAEPVPAGASFDPHSGWRPK</sequence>
<organism evidence="7 8">
    <name type="scientific">Paenibacillus ginsengarvi</name>
    <dbReference type="NCBI Taxonomy" id="400777"/>
    <lineage>
        <taxon>Bacteria</taxon>
        <taxon>Bacillati</taxon>
        <taxon>Bacillota</taxon>
        <taxon>Bacilli</taxon>
        <taxon>Bacillales</taxon>
        <taxon>Paenibacillaceae</taxon>
        <taxon>Paenibacillus</taxon>
    </lineage>
</organism>
<evidence type="ECO:0000256" key="1">
    <source>
        <dbReference type="ARBA" id="ARBA00004370"/>
    </source>
</evidence>
<feature type="domain" description="Diacylglycerol glucosyltransferase N-terminal" evidence="6">
    <location>
        <begin position="19"/>
        <end position="184"/>
    </location>
</feature>
<dbReference type="Gene3D" id="3.40.50.2000">
    <property type="entry name" value="Glycogen Phosphorylase B"/>
    <property type="match status" value="1"/>
</dbReference>
<name>A0A3B0AWF2_9BACL</name>
<evidence type="ECO:0000259" key="5">
    <source>
        <dbReference type="Pfam" id="PF04101"/>
    </source>
</evidence>